<proteinExistence type="predicted"/>
<evidence type="ECO:0000259" key="1">
    <source>
        <dbReference type="Pfam" id="PF03101"/>
    </source>
</evidence>
<evidence type="ECO:0000313" key="3">
    <source>
        <dbReference type="Proteomes" id="UP000245207"/>
    </source>
</evidence>
<dbReference type="EMBL" id="PKPP01017117">
    <property type="protein sequence ID" value="PWA37204.1"/>
    <property type="molecule type" value="Genomic_DNA"/>
</dbReference>
<evidence type="ECO:0000313" key="2">
    <source>
        <dbReference type="EMBL" id="PWA37204.1"/>
    </source>
</evidence>
<dbReference type="OrthoDB" id="1658585at2759"/>
<dbReference type="Pfam" id="PF03101">
    <property type="entry name" value="FAR1"/>
    <property type="match status" value="1"/>
</dbReference>
<reference evidence="2 3" key="1">
    <citation type="journal article" date="2018" name="Mol. Plant">
        <title>The genome of Artemisia annua provides insight into the evolution of Asteraceae family and artemisinin biosynthesis.</title>
        <authorList>
            <person name="Shen Q."/>
            <person name="Zhang L."/>
            <person name="Liao Z."/>
            <person name="Wang S."/>
            <person name="Yan T."/>
            <person name="Shi P."/>
            <person name="Liu M."/>
            <person name="Fu X."/>
            <person name="Pan Q."/>
            <person name="Wang Y."/>
            <person name="Lv Z."/>
            <person name="Lu X."/>
            <person name="Zhang F."/>
            <person name="Jiang W."/>
            <person name="Ma Y."/>
            <person name="Chen M."/>
            <person name="Hao X."/>
            <person name="Li L."/>
            <person name="Tang Y."/>
            <person name="Lv G."/>
            <person name="Zhou Y."/>
            <person name="Sun X."/>
            <person name="Brodelius P.E."/>
            <person name="Rose J.K.C."/>
            <person name="Tang K."/>
        </authorList>
    </citation>
    <scope>NUCLEOTIDE SEQUENCE [LARGE SCALE GENOMIC DNA]</scope>
    <source>
        <strain evidence="3">cv. Huhao1</strain>
        <tissue evidence="2">Leaf</tissue>
    </source>
</reference>
<dbReference type="InterPro" id="IPR004330">
    <property type="entry name" value="FAR1_DNA_bnd_dom"/>
</dbReference>
<sequence length="181" mass="21225">MEHDNPSKNESTNALSIDDIDENGYLISNVEQDNGSDRPYNVDVSNRWDEERQIDGNIVGKVFDTPDDAYTFYNQYGFTHGFGICKHWDYKSKMTNEVYRKWYVCNKEGFKSVKDVGTSVDTKKRQRHLRTGCEARLRITITKDGRWCMDFFDDTHNHDLKTTPTKVMKHRSHGKFHRSMA</sequence>
<accession>A0A2U1KKA1</accession>
<dbReference type="PANTHER" id="PTHR46328">
    <property type="entry name" value="FAR-RED IMPAIRED RESPONSIVE (FAR1) FAMILY PROTEIN-RELATED"/>
    <property type="match status" value="1"/>
</dbReference>
<protein>
    <submittedName>
        <fullName evidence="2">FAR1 DNA binding domain, FHY3/FAR1 family</fullName>
    </submittedName>
</protein>
<feature type="domain" description="FAR1" evidence="1">
    <location>
        <begin position="71"/>
        <end position="161"/>
    </location>
</feature>
<dbReference type="STRING" id="35608.A0A2U1KKA1"/>
<comment type="caution">
    <text evidence="2">The sequence shown here is derived from an EMBL/GenBank/DDBJ whole genome shotgun (WGS) entry which is preliminary data.</text>
</comment>
<dbReference type="AlphaFoldDB" id="A0A2U1KKA1"/>
<keyword evidence="3" id="KW-1185">Reference proteome</keyword>
<dbReference type="Proteomes" id="UP000245207">
    <property type="component" value="Unassembled WGS sequence"/>
</dbReference>
<gene>
    <name evidence="2" type="ORF">CTI12_AA590630</name>
</gene>
<organism evidence="2 3">
    <name type="scientific">Artemisia annua</name>
    <name type="common">Sweet wormwood</name>
    <dbReference type="NCBI Taxonomy" id="35608"/>
    <lineage>
        <taxon>Eukaryota</taxon>
        <taxon>Viridiplantae</taxon>
        <taxon>Streptophyta</taxon>
        <taxon>Embryophyta</taxon>
        <taxon>Tracheophyta</taxon>
        <taxon>Spermatophyta</taxon>
        <taxon>Magnoliopsida</taxon>
        <taxon>eudicotyledons</taxon>
        <taxon>Gunneridae</taxon>
        <taxon>Pentapetalae</taxon>
        <taxon>asterids</taxon>
        <taxon>campanulids</taxon>
        <taxon>Asterales</taxon>
        <taxon>Asteraceae</taxon>
        <taxon>Asteroideae</taxon>
        <taxon>Anthemideae</taxon>
        <taxon>Artemisiinae</taxon>
        <taxon>Artemisia</taxon>
    </lineage>
</organism>
<dbReference type="PANTHER" id="PTHR46328:SF41">
    <property type="entry name" value="FAR1 DNA BINDING DOMAIN, FHY3_FAR1 FAMILY-RELATED"/>
    <property type="match status" value="1"/>
</dbReference>
<name>A0A2U1KKA1_ARTAN</name>